<comment type="subcellular location">
    <subcellularLocation>
        <location evidence="1">Nucleus</location>
    </subcellularLocation>
</comment>
<dbReference type="OrthoDB" id="185373at2759"/>
<dbReference type="Pfam" id="PF06943">
    <property type="entry name" value="zf-LSD1"/>
    <property type="match status" value="3"/>
</dbReference>
<dbReference type="NCBIfam" id="TIGR01053">
    <property type="entry name" value="LSD1"/>
    <property type="match status" value="3"/>
</dbReference>
<comment type="caution">
    <text evidence="4">The sequence shown here is derived from an EMBL/GenBank/DDBJ whole genome shotgun (WGS) entry which is preliminary data.</text>
</comment>
<feature type="domain" description="Zinc finger LSD1-type" evidence="3">
    <location>
        <begin position="87"/>
        <end position="111"/>
    </location>
</feature>
<reference evidence="4 5" key="1">
    <citation type="journal article" date="2020" name="Nat. Food">
        <title>A phased Vanilla planifolia genome enables genetic improvement of flavour and production.</title>
        <authorList>
            <person name="Hasing T."/>
            <person name="Tang H."/>
            <person name="Brym M."/>
            <person name="Khazi F."/>
            <person name="Huang T."/>
            <person name="Chambers A.H."/>
        </authorList>
    </citation>
    <scope>NUCLEOTIDE SEQUENCE [LARGE SCALE GENOMIC DNA]</scope>
    <source>
        <tissue evidence="4">Leaf</tissue>
    </source>
</reference>
<sequence length="176" mass="18652">MQRMPGEVVCGGCRSILRYERAADTVCCVICRTITPVHLHSQDMAQIVCGGCHRVLMYARGAVSVRCSCCNTINIARSANQLAHVTCGQCHTTLVYPHGAPCVKCALCNYVTNVGANNGMMQAPVSSRSNGSISHTSTSALLPKSNSEVVVIENPMSVNEKGKLVNNVVVGVTTGK</sequence>
<dbReference type="InterPro" id="IPR005735">
    <property type="entry name" value="Znf_LSD1"/>
</dbReference>
<evidence type="ECO:0000313" key="5">
    <source>
        <dbReference type="Proteomes" id="UP000636800"/>
    </source>
</evidence>
<protein>
    <recommendedName>
        <fullName evidence="3">Zinc finger LSD1-type domain-containing protein</fullName>
    </recommendedName>
</protein>
<dbReference type="Proteomes" id="UP000636800">
    <property type="component" value="Chromosome 5"/>
</dbReference>
<dbReference type="GO" id="GO:0005634">
    <property type="term" value="C:nucleus"/>
    <property type="evidence" value="ECO:0007669"/>
    <property type="project" value="UniProtKB-SubCell"/>
</dbReference>
<gene>
    <name evidence="4" type="ORF">HPP92_011023</name>
</gene>
<evidence type="ECO:0000256" key="1">
    <source>
        <dbReference type="ARBA" id="ARBA00004123"/>
    </source>
</evidence>
<evidence type="ECO:0000259" key="3">
    <source>
        <dbReference type="Pfam" id="PF06943"/>
    </source>
</evidence>
<accession>A0A835R219</accession>
<evidence type="ECO:0000313" key="4">
    <source>
        <dbReference type="EMBL" id="KAG0480165.1"/>
    </source>
</evidence>
<feature type="domain" description="Zinc finger LSD1-type" evidence="3">
    <location>
        <begin position="10"/>
        <end position="34"/>
    </location>
</feature>
<feature type="domain" description="Zinc finger LSD1-type" evidence="3">
    <location>
        <begin position="49"/>
        <end position="73"/>
    </location>
</feature>
<keyword evidence="2" id="KW-0539">Nucleus</keyword>
<dbReference type="EMBL" id="JADCNL010000005">
    <property type="protein sequence ID" value="KAG0480165.1"/>
    <property type="molecule type" value="Genomic_DNA"/>
</dbReference>
<evidence type="ECO:0000256" key="2">
    <source>
        <dbReference type="ARBA" id="ARBA00023242"/>
    </source>
</evidence>
<organism evidence="4 5">
    <name type="scientific">Vanilla planifolia</name>
    <name type="common">Vanilla</name>
    <dbReference type="NCBI Taxonomy" id="51239"/>
    <lineage>
        <taxon>Eukaryota</taxon>
        <taxon>Viridiplantae</taxon>
        <taxon>Streptophyta</taxon>
        <taxon>Embryophyta</taxon>
        <taxon>Tracheophyta</taxon>
        <taxon>Spermatophyta</taxon>
        <taxon>Magnoliopsida</taxon>
        <taxon>Liliopsida</taxon>
        <taxon>Asparagales</taxon>
        <taxon>Orchidaceae</taxon>
        <taxon>Vanilloideae</taxon>
        <taxon>Vanilleae</taxon>
        <taxon>Vanilla</taxon>
    </lineage>
</organism>
<keyword evidence="5" id="KW-1185">Reference proteome</keyword>
<dbReference type="AlphaFoldDB" id="A0A835R219"/>
<proteinExistence type="predicted"/>
<dbReference type="InterPro" id="IPR040319">
    <property type="entry name" value="LSD1-like"/>
</dbReference>
<dbReference type="PANTHER" id="PTHR31747:SF3">
    <property type="entry name" value="PROTEIN LSD1"/>
    <property type="match status" value="1"/>
</dbReference>
<name>A0A835R219_VANPL</name>
<dbReference type="PANTHER" id="PTHR31747">
    <property type="entry name" value="PROTEIN LSD1"/>
    <property type="match status" value="1"/>
</dbReference>